<dbReference type="GO" id="GO:0008270">
    <property type="term" value="F:zinc ion binding"/>
    <property type="evidence" value="ECO:0007669"/>
    <property type="project" value="InterPro"/>
</dbReference>
<dbReference type="GO" id="GO:0004089">
    <property type="term" value="F:carbonate dehydratase activity"/>
    <property type="evidence" value="ECO:0007669"/>
    <property type="project" value="UniProtKB-EC"/>
</dbReference>
<evidence type="ECO:0000256" key="3">
    <source>
        <dbReference type="ARBA" id="ARBA00022723"/>
    </source>
</evidence>
<gene>
    <name evidence="8" type="ORF">FYJ44_04385</name>
</gene>
<dbReference type="InterPro" id="IPR001765">
    <property type="entry name" value="Carbonic_anhydrase"/>
</dbReference>
<dbReference type="EMBL" id="VUMH01000003">
    <property type="protein sequence ID" value="MSS27298.1"/>
    <property type="molecule type" value="Genomic_DNA"/>
</dbReference>
<dbReference type="Pfam" id="PF00484">
    <property type="entry name" value="Pro_CA"/>
    <property type="match status" value="1"/>
</dbReference>
<comment type="caution">
    <text evidence="8">The sequence shown here is derived from an EMBL/GenBank/DDBJ whole genome shotgun (WGS) entry which is preliminary data.</text>
</comment>
<keyword evidence="4 7" id="KW-0862">Zinc</keyword>
<dbReference type="Gene3D" id="3.40.1050.10">
    <property type="entry name" value="Carbonic anhydrase"/>
    <property type="match status" value="1"/>
</dbReference>
<evidence type="ECO:0000256" key="1">
    <source>
        <dbReference type="ARBA" id="ARBA00006217"/>
    </source>
</evidence>
<evidence type="ECO:0000256" key="4">
    <source>
        <dbReference type="ARBA" id="ARBA00022833"/>
    </source>
</evidence>
<dbReference type="InterPro" id="IPR036874">
    <property type="entry name" value="Carbonic_anhydrase_sf"/>
</dbReference>
<dbReference type="SMART" id="SM00947">
    <property type="entry name" value="Pro_CA"/>
    <property type="match status" value="1"/>
</dbReference>
<dbReference type="AlphaFoldDB" id="A0A6L5XJM2"/>
<dbReference type="Proteomes" id="UP000477488">
    <property type="component" value="Unassembled WGS sequence"/>
</dbReference>
<feature type="binding site" evidence="7">
    <location>
        <position position="103"/>
    </location>
    <ligand>
        <name>Zn(2+)</name>
        <dbReference type="ChEBI" id="CHEBI:29105"/>
    </ligand>
</feature>
<comment type="similarity">
    <text evidence="1">Belongs to the beta-class carbonic anhydrase family.</text>
</comment>
<proteinExistence type="inferred from homology"/>
<keyword evidence="9" id="KW-1185">Reference proteome</keyword>
<organism evidence="8 9">
    <name type="scientific">Desulfovibrio porci</name>
    <dbReference type="NCBI Taxonomy" id="2605782"/>
    <lineage>
        <taxon>Bacteria</taxon>
        <taxon>Pseudomonadati</taxon>
        <taxon>Thermodesulfobacteriota</taxon>
        <taxon>Desulfovibrionia</taxon>
        <taxon>Desulfovibrionales</taxon>
        <taxon>Desulfovibrionaceae</taxon>
        <taxon>Desulfovibrio</taxon>
    </lineage>
</organism>
<dbReference type="SUPFAM" id="SSF53056">
    <property type="entry name" value="beta-carbonic anhydrase, cab"/>
    <property type="match status" value="1"/>
</dbReference>
<comment type="catalytic activity">
    <reaction evidence="6">
        <text>hydrogencarbonate + H(+) = CO2 + H2O</text>
        <dbReference type="Rhea" id="RHEA:10748"/>
        <dbReference type="ChEBI" id="CHEBI:15377"/>
        <dbReference type="ChEBI" id="CHEBI:15378"/>
        <dbReference type="ChEBI" id="CHEBI:16526"/>
        <dbReference type="ChEBI" id="CHEBI:17544"/>
        <dbReference type="EC" id="4.2.1.1"/>
    </reaction>
</comment>
<evidence type="ECO:0000256" key="5">
    <source>
        <dbReference type="ARBA" id="ARBA00023239"/>
    </source>
</evidence>
<reference evidence="8 9" key="1">
    <citation type="submission" date="2019-09" db="EMBL/GenBank/DDBJ databases">
        <title>In-depth cultivation of the pig gut microbiome towards novel bacterial diversity and tailored functional studies.</title>
        <authorList>
            <person name="Wylensek D."/>
            <person name="Hitch T.C.A."/>
            <person name="Clavel T."/>
        </authorList>
    </citation>
    <scope>NUCLEOTIDE SEQUENCE [LARGE SCALE GENOMIC DNA]</scope>
    <source>
        <strain evidence="8 9">PG-178-WT-4</strain>
    </source>
</reference>
<protein>
    <recommendedName>
        <fullName evidence="2">carbonic anhydrase</fullName>
        <ecNumber evidence="2">4.2.1.1</ecNumber>
    </recommendedName>
</protein>
<evidence type="ECO:0000256" key="7">
    <source>
        <dbReference type="PIRSR" id="PIRSR601765-1"/>
    </source>
</evidence>
<keyword evidence="3 7" id="KW-0479">Metal-binding</keyword>
<feature type="binding site" evidence="7">
    <location>
        <position position="42"/>
    </location>
    <ligand>
        <name>Zn(2+)</name>
        <dbReference type="ChEBI" id="CHEBI:29105"/>
    </ligand>
</feature>
<evidence type="ECO:0000313" key="8">
    <source>
        <dbReference type="EMBL" id="MSS27298.1"/>
    </source>
</evidence>
<dbReference type="EC" id="4.2.1.1" evidence="2"/>
<feature type="binding site" evidence="7">
    <location>
        <position position="106"/>
    </location>
    <ligand>
        <name>Zn(2+)</name>
        <dbReference type="ChEBI" id="CHEBI:29105"/>
    </ligand>
</feature>
<dbReference type="PANTHER" id="PTHR11002:SF76">
    <property type="entry name" value="CARBONIC ANHYDRASE"/>
    <property type="match status" value="1"/>
</dbReference>
<name>A0A6L5XJM2_9BACT</name>
<dbReference type="PANTHER" id="PTHR11002">
    <property type="entry name" value="CARBONIC ANHYDRASE"/>
    <property type="match status" value="1"/>
</dbReference>
<comment type="cofactor">
    <cofactor evidence="7">
        <name>Zn(2+)</name>
        <dbReference type="ChEBI" id="CHEBI:29105"/>
    </cofactor>
    <text evidence="7">Binds 1 zinc ion per subunit.</text>
</comment>
<sequence>MHCLKDFIAGFRGFQDSYFTSEKSLYSSLREGQNPKALVVACSDSRADPALVLGCKPGDIFVVRNVANLVPHREDAAEADAVTAALAYGVMHLGIEHVIVLGHSGCGGIAALLAHEKEETRDLISPWISLAGRALGRIRPLLEAGPESSARRACEQVSLLVSLRNLLSYPWIAQKVGRQELALHAWYFDLEQGELLGYFPASGGFEPLIVRP</sequence>
<evidence type="ECO:0000256" key="6">
    <source>
        <dbReference type="ARBA" id="ARBA00048348"/>
    </source>
</evidence>
<keyword evidence="5" id="KW-0456">Lyase</keyword>
<accession>A0A6L5XJM2</accession>
<evidence type="ECO:0000313" key="9">
    <source>
        <dbReference type="Proteomes" id="UP000477488"/>
    </source>
</evidence>
<evidence type="ECO:0000256" key="2">
    <source>
        <dbReference type="ARBA" id="ARBA00012925"/>
    </source>
</evidence>
<feature type="binding site" evidence="7">
    <location>
        <position position="44"/>
    </location>
    <ligand>
        <name>Zn(2+)</name>
        <dbReference type="ChEBI" id="CHEBI:29105"/>
    </ligand>
</feature>